<dbReference type="GO" id="GO:0046394">
    <property type="term" value="P:carboxylic acid biosynthetic process"/>
    <property type="evidence" value="ECO:0007669"/>
    <property type="project" value="UniProtKB-ARBA"/>
</dbReference>
<name>A0A8J5I188_ZINOF</name>
<dbReference type="InterPro" id="IPR036038">
    <property type="entry name" value="Aminotransferase-like"/>
</dbReference>
<evidence type="ECO:0000313" key="6">
    <source>
        <dbReference type="Proteomes" id="UP000734854"/>
    </source>
</evidence>
<dbReference type="InterPro" id="IPR043132">
    <property type="entry name" value="BCAT-like_C"/>
</dbReference>
<dbReference type="InterPro" id="IPR043131">
    <property type="entry name" value="BCAT-like_N"/>
</dbReference>
<dbReference type="InterPro" id="IPR001544">
    <property type="entry name" value="Aminotrans_IV"/>
</dbReference>
<feature type="region of interest" description="Disordered" evidence="4">
    <location>
        <begin position="26"/>
        <end position="52"/>
    </location>
</feature>
<evidence type="ECO:0000256" key="3">
    <source>
        <dbReference type="ARBA" id="ARBA00022898"/>
    </source>
</evidence>
<dbReference type="Pfam" id="PF01063">
    <property type="entry name" value="Aminotran_4"/>
    <property type="match status" value="1"/>
</dbReference>
<proteinExistence type="inferred from homology"/>
<dbReference type="Gene3D" id="3.30.470.10">
    <property type="match status" value="1"/>
</dbReference>
<protein>
    <submittedName>
        <fullName evidence="5">Uncharacterized protein</fullName>
    </submittedName>
</protein>
<dbReference type="FunFam" id="3.20.10.10:FF:000002">
    <property type="entry name" value="D-alanine aminotransferase"/>
    <property type="match status" value="1"/>
</dbReference>
<sequence length="414" mass="45901">MVIGERLLVPQRSLSLRIRVSAPRVGPSVEPVEPQMRQGKDPSNPSIHGGEWEAPPLKSKYFFKRRVHQRYSLKNPPHRLIDWPLEVCSGHGHSFPISHVTCGIRTLDRTLGFDHLNISVQVSFPQTTPIDSERKLLRGSQSSGQIPTSRLFFSSLLLRHLYELDQHLDRFLKSASMAKIQLPFDQPTIKNILTQTVAVSKCMQGSLRYWLSPGPGDFQLSPSGCLNPALYAIVIEAPSLPVCSGDKVVTSTIPMKPLQFAVMKNVNYLPNALSKMQAEENGAFAAIWLDDEGFIAEGPNMNVAFVTKDRELIMPRFDKILSGCTAKRVLVLAEELLADGRLSAINTRNVTVQEGKAANEMMLIGSGILVKPVLQWDEHPIGSGKEGPVAQALFKLILDDMKYGPPTVRIPVPY</sequence>
<dbReference type="PANTHER" id="PTHR42743:SF22">
    <property type="entry name" value="D-AMINO-ACID TRANSAMINASE, CHLOROPLASTIC"/>
    <property type="match status" value="1"/>
</dbReference>
<evidence type="ECO:0000256" key="2">
    <source>
        <dbReference type="ARBA" id="ARBA00009320"/>
    </source>
</evidence>
<evidence type="ECO:0000313" key="5">
    <source>
        <dbReference type="EMBL" id="KAG6538782.1"/>
    </source>
</evidence>
<comment type="caution">
    <text evidence="5">The sequence shown here is derived from an EMBL/GenBank/DDBJ whole genome shotgun (WGS) entry which is preliminary data.</text>
</comment>
<evidence type="ECO:0000256" key="1">
    <source>
        <dbReference type="ARBA" id="ARBA00001933"/>
    </source>
</evidence>
<organism evidence="5 6">
    <name type="scientific">Zingiber officinale</name>
    <name type="common">Ginger</name>
    <name type="synonym">Amomum zingiber</name>
    <dbReference type="NCBI Taxonomy" id="94328"/>
    <lineage>
        <taxon>Eukaryota</taxon>
        <taxon>Viridiplantae</taxon>
        <taxon>Streptophyta</taxon>
        <taxon>Embryophyta</taxon>
        <taxon>Tracheophyta</taxon>
        <taxon>Spermatophyta</taxon>
        <taxon>Magnoliopsida</taxon>
        <taxon>Liliopsida</taxon>
        <taxon>Zingiberales</taxon>
        <taxon>Zingiberaceae</taxon>
        <taxon>Zingiber</taxon>
    </lineage>
</organism>
<keyword evidence="6" id="KW-1185">Reference proteome</keyword>
<dbReference type="PANTHER" id="PTHR42743">
    <property type="entry name" value="AMINO-ACID AMINOTRANSFERASE"/>
    <property type="match status" value="1"/>
</dbReference>
<comment type="similarity">
    <text evidence="2">Belongs to the class-IV pyridoxal-phosphate-dependent aminotransferase family.</text>
</comment>
<dbReference type="InterPro" id="IPR050571">
    <property type="entry name" value="Class-IV_PLP-Dep_Aminotrnsfr"/>
</dbReference>
<gene>
    <name evidence="5" type="ORF">ZIOFF_003910</name>
</gene>
<evidence type="ECO:0000256" key="4">
    <source>
        <dbReference type="SAM" id="MobiDB-lite"/>
    </source>
</evidence>
<dbReference type="AlphaFoldDB" id="A0A8J5I188"/>
<dbReference type="EMBL" id="JACMSC010000001">
    <property type="protein sequence ID" value="KAG6538782.1"/>
    <property type="molecule type" value="Genomic_DNA"/>
</dbReference>
<dbReference type="GO" id="GO:0008652">
    <property type="term" value="P:amino acid biosynthetic process"/>
    <property type="evidence" value="ECO:0007669"/>
    <property type="project" value="UniProtKB-ARBA"/>
</dbReference>
<keyword evidence="3" id="KW-0663">Pyridoxal phosphate</keyword>
<dbReference type="Proteomes" id="UP000734854">
    <property type="component" value="Unassembled WGS sequence"/>
</dbReference>
<dbReference type="SUPFAM" id="SSF56752">
    <property type="entry name" value="D-aminoacid aminotransferase-like PLP-dependent enzymes"/>
    <property type="match status" value="1"/>
</dbReference>
<accession>A0A8J5I188</accession>
<reference evidence="5 6" key="1">
    <citation type="submission" date="2020-08" db="EMBL/GenBank/DDBJ databases">
        <title>Plant Genome Project.</title>
        <authorList>
            <person name="Zhang R.-G."/>
        </authorList>
    </citation>
    <scope>NUCLEOTIDE SEQUENCE [LARGE SCALE GENOMIC DNA]</scope>
    <source>
        <tissue evidence="5">Rhizome</tissue>
    </source>
</reference>
<dbReference type="Gene3D" id="3.20.10.10">
    <property type="entry name" value="D-amino Acid Aminotransferase, subunit A, domain 2"/>
    <property type="match status" value="1"/>
</dbReference>
<comment type="cofactor">
    <cofactor evidence="1">
        <name>pyridoxal 5'-phosphate</name>
        <dbReference type="ChEBI" id="CHEBI:597326"/>
    </cofactor>
</comment>
<dbReference type="GO" id="GO:0003824">
    <property type="term" value="F:catalytic activity"/>
    <property type="evidence" value="ECO:0007669"/>
    <property type="project" value="InterPro"/>
</dbReference>